<name>A0ABX2PNT9_9RHOB</name>
<protein>
    <submittedName>
        <fullName evidence="1">Uncharacterized protein</fullName>
    </submittedName>
</protein>
<reference evidence="1 2" key="1">
    <citation type="submission" date="2020-06" db="EMBL/GenBank/DDBJ databases">
        <authorList>
            <person name="Cao W.R."/>
        </authorList>
    </citation>
    <scope>NUCLEOTIDE SEQUENCE [LARGE SCALE GENOMIC DNA]</scope>
    <source>
        <strain evidence="1 2">B1Z28</strain>
    </source>
</reference>
<sequence>MRVEVQVTDTTLEGEYREVDGLSGQCERCGHTVEVYGDSDASERALCVKMREECPEGENNFYVSSR</sequence>
<dbReference type="EMBL" id="JABXWT010000001">
    <property type="protein sequence ID" value="NVO55086.1"/>
    <property type="molecule type" value="Genomic_DNA"/>
</dbReference>
<keyword evidence="2" id="KW-1185">Reference proteome</keyword>
<comment type="caution">
    <text evidence="1">The sequence shown here is derived from an EMBL/GenBank/DDBJ whole genome shotgun (WGS) entry which is preliminary data.</text>
</comment>
<proteinExistence type="predicted"/>
<dbReference type="Proteomes" id="UP000630805">
    <property type="component" value="Unassembled WGS sequence"/>
</dbReference>
<dbReference type="RefSeq" id="WP_176862114.1">
    <property type="nucleotide sequence ID" value="NZ_JABXWT010000001.1"/>
</dbReference>
<accession>A0ABX2PNT9</accession>
<organism evidence="1 2">
    <name type="scientific">Ruegeria haliotis</name>
    <dbReference type="NCBI Taxonomy" id="2747601"/>
    <lineage>
        <taxon>Bacteria</taxon>
        <taxon>Pseudomonadati</taxon>
        <taxon>Pseudomonadota</taxon>
        <taxon>Alphaproteobacteria</taxon>
        <taxon>Rhodobacterales</taxon>
        <taxon>Roseobacteraceae</taxon>
        <taxon>Ruegeria</taxon>
    </lineage>
</organism>
<evidence type="ECO:0000313" key="1">
    <source>
        <dbReference type="EMBL" id="NVO55086.1"/>
    </source>
</evidence>
<evidence type="ECO:0000313" key="2">
    <source>
        <dbReference type="Proteomes" id="UP000630805"/>
    </source>
</evidence>
<gene>
    <name evidence="1" type="ORF">HW561_04685</name>
</gene>